<reference evidence="2" key="2">
    <citation type="submission" date="2019-05" db="EMBL/GenBank/DDBJ databases">
        <title>Unravelling the molecular evolution of spider venoms.</title>
        <authorList>
            <person name="Pineda S."/>
        </authorList>
    </citation>
    <scope>NUCLEOTIDE SEQUENCE</scope>
</reference>
<evidence type="ECO:0000256" key="1">
    <source>
        <dbReference type="SAM" id="SignalP"/>
    </source>
</evidence>
<reference evidence="2" key="1">
    <citation type="submission" date="2017-05" db="EMBL/GenBank/DDBJ databases">
        <authorList>
            <person name="QRISCLOUD D."/>
        </authorList>
    </citation>
    <scope>NUCLEOTIDE SEQUENCE</scope>
</reference>
<feature type="chain" id="PRO_5020548293" evidence="1">
    <location>
        <begin position="23"/>
        <end position="78"/>
    </location>
</feature>
<evidence type="ECO:0000313" key="2">
    <source>
        <dbReference type="EMBL" id="SNX37310.1"/>
    </source>
</evidence>
<feature type="signal peptide" evidence="1">
    <location>
        <begin position="1"/>
        <end position="22"/>
    </location>
</feature>
<protein>
    <submittedName>
        <fullName evidence="2">U10-Sparatoxin-Hju1a_1</fullName>
    </submittedName>
</protein>
<dbReference type="EMBL" id="HAHI01000615">
    <property type="protein sequence ID" value="SNX37310.1"/>
    <property type="molecule type" value="Transcribed_RNA"/>
</dbReference>
<proteinExistence type="predicted"/>
<dbReference type="AlphaFoldDB" id="A0A4V2H9R7"/>
<sequence length="78" mass="9064">MKFVLSVVFMAVILFALVSADASEVENDAMDVAGRARERCAPPYYYSCKKLNCCNQKYICRCDILYMNCKCEPRIWYK</sequence>
<name>A0A4V2H9R7_9ARAC</name>
<organism evidence="2">
    <name type="scientific">Heteropoda jugulans</name>
    <dbReference type="NCBI Taxonomy" id="1358901"/>
    <lineage>
        <taxon>Eukaryota</taxon>
        <taxon>Metazoa</taxon>
        <taxon>Ecdysozoa</taxon>
        <taxon>Arthropoda</taxon>
        <taxon>Chelicerata</taxon>
        <taxon>Arachnida</taxon>
        <taxon>Araneae</taxon>
        <taxon>Araneomorphae</taxon>
        <taxon>Entelegynae</taxon>
        <taxon>Dionycha</taxon>
        <taxon>Sparassidae</taxon>
        <taxon>Heteropoda</taxon>
    </lineage>
</organism>
<accession>A0A4V2H9R7</accession>
<keyword evidence="1" id="KW-0732">Signal</keyword>